<dbReference type="InterPro" id="IPR010987">
    <property type="entry name" value="Glutathione-S-Trfase_C-like"/>
</dbReference>
<dbReference type="Gene3D" id="1.20.1050.10">
    <property type="match status" value="1"/>
</dbReference>
<dbReference type="SUPFAM" id="SSF52833">
    <property type="entry name" value="Thioredoxin-like"/>
    <property type="match status" value="1"/>
</dbReference>
<name>A0A1D1ZDR3_9ARAE</name>
<sequence length="246" mass="28518">SKMAQKTPDITFYAVSSPNAIKVSIVLEELEIPYKVRELAFDKKEQKEPWFLKINPNGKMPAITDHSRGDFNVFESGAIIIYLCDHYDPEEKLLPKKDLDLRSQVFQWIMFQMGGFGPTLSQTFYFKRYASEEVPFAINRFTEELKRHFTVLNSALEGKDYLVGNTYTLADAINYTNARVHALCGIPNIDHLPNLKAWIDRIDARPATQRAINVPRPDRVKEFIENPEKLEEYVKNLRKTVFKLEN</sequence>
<dbReference type="Pfam" id="PF02798">
    <property type="entry name" value="GST_N"/>
    <property type="match status" value="1"/>
</dbReference>
<evidence type="ECO:0000259" key="3">
    <source>
        <dbReference type="PROSITE" id="PS50404"/>
    </source>
</evidence>
<protein>
    <submittedName>
        <fullName evidence="5">Putative disulfide bond reductase yfcG</fullName>
    </submittedName>
</protein>
<feature type="non-terminal residue" evidence="5">
    <location>
        <position position="1"/>
    </location>
</feature>
<dbReference type="Gene3D" id="3.40.30.10">
    <property type="entry name" value="Glutaredoxin"/>
    <property type="match status" value="1"/>
</dbReference>
<dbReference type="InterPro" id="IPR036249">
    <property type="entry name" value="Thioredoxin-like_sf"/>
</dbReference>
<dbReference type="SFLD" id="SFLDG01150">
    <property type="entry name" value="Main.1:_Beta-like"/>
    <property type="match status" value="1"/>
</dbReference>
<dbReference type="CDD" id="cd03048">
    <property type="entry name" value="GST_N_Ure2p_like"/>
    <property type="match status" value="1"/>
</dbReference>
<dbReference type="InterPro" id="IPR036282">
    <property type="entry name" value="Glutathione-S-Trfase_C_sf"/>
</dbReference>
<dbReference type="InterPro" id="IPR004046">
    <property type="entry name" value="GST_C"/>
</dbReference>
<accession>A0A1D1ZDR3</accession>
<organism evidence="5">
    <name type="scientific">Anthurium amnicola</name>
    <dbReference type="NCBI Taxonomy" id="1678845"/>
    <lineage>
        <taxon>Eukaryota</taxon>
        <taxon>Viridiplantae</taxon>
        <taxon>Streptophyta</taxon>
        <taxon>Embryophyta</taxon>
        <taxon>Tracheophyta</taxon>
        <taxon>Spermatophyta</taxon>
        <taxon>Magnoliopsida</taxon>
        <taxon>Liliopsida</taxon>
        <taxon>Araceae</taxon>
        <taxon>Pothoideae</taxon>
        <taxon>Potheae</taxon>
        <taxon>Anthurium</taxon>
    </lineage>
</organism>
<evidence type="ECO:0000313" key="5">
    <source>
        <dbReference type="EMBL" id="JAT64973.1"/>
    </source>
</evidence>
<dbReference type="PROSITE" id="PS50405">
    <property type="entry name" value="GST_CTER"/>
    <property type="match status" value="1"/>
</dbReference>
<dbReference type="InterPro" id="IPR040079">
    <property type="entry name" value="Glutathione_S-Trfase"/>
</dbReference>
<dbReference type="InterPro" id="IPR004045">
    <property type="entry name" value="Glutathione_S-Trfase_N"/>
</dbReference>
<dbReference type="SFLD" id="SFLDG01151">
    <property type="entry name" value="Main.2:_Nu-like"/>
    <property type="match status" value="1"/>
</dbReference>
<comment type="similarity">
    <text evidence="1 2">Belongs to the GST superfamily.</text>
</comment>
<dbReference type="Pfam" id="PF00043">
    <property type="entry name" value="GST_C"/>
    <property type="match status" value="1"/>
</dbReference>
<dbReference type="SFLD" id="SFLDS00019">
    <property type="entry name" value="Glutathione_Transferase_(cytos"/>
    <property type="match status" value="1"/>
</dbReference>
<evidence type="ECO:0000256" key="1">
    <source>
        <dbReference type="ARBA" id="ARBA00007409"/>
    </source>
</evidence>
<dbReference type="PANTHER" id="PTHR44051">
    <property type="entry name" value="GLUTATHIONE S-TRANSFERASE-RELATED"/>
    <property type="match status" value="1"/>
</dbReference>
<reference evidence="5" key="1">
    <citation type="submission" date="2015-07" db="EMBL/GenBank/DDBJ databases">
        <title>Transcriptome Assembly of Anthurium amnicola.</title>
        <authorList>
            <person name="Suzuki J."/>
        </authorList>
    </citation>
    <scope>NUCLEOTIDE SEQUENCE</scope>
</reference>
<dbReference type="AlphaFoldDB" id="A0A1D1ZDR3"/>
<dbReference type="PANTHER" id="PTHR44051:SF8">
    <property type="entry name" value="GLUTATHIONE S-TRANSFERASE GSTA"/>
    <property type="match status" value="1"/>
</dbReference>
<dbReference type="PROSITE" id="PS50404">
    <property type="entry name" value="GST_NTER"/>
    <property type="match status" value="1"/>
</dbReference>
<proteinExistence type="inferred from homology"/>
<evidence type="ECO:0000259" key="4">
    <source>
        <dbReference type="PROSITE" id="PS50405"/>
    </source>
</evidence>
<evidence type="ECO:0000256" key="2">
    <source>
        <dbReference type="RuleBase" id="RU003494"/>
    </source>
</evidence>
<feature type="domain" description="GST C-terminal" evidence="4">
    <location>
        <begin position="98"/>
        <end position="223"/>
    </location>
</feature>
<feature type="domain" description="GST N-terminal" evidence="3">
    <location>
        <begin position="7"/>
        <end position="91"/>
    </location>
</feature>
<dbReference type="EMBL" id="GDJX01002963">
    <property type="protein sequence ID" value="JAT64973.1"/>
    <property type="molecule type" value="Transcribed_RNA"/>
</dbReference>
<dbReference type="SFLD" id="SFLDG00358">
    <property type="entry name" value="Main_(cytGST)"/>
    <property type="match status" value="1"/>
</dbReference>
<gene>
    <name evidence="5" type="primary">yfcG_1</name>
    <name evidence="5" type="ORF">g.44403</name>
</gene>
<dbReference type="SUPFAM" id="SSF47616">
    <property type="entry name" value="GST C-terminal domain-like"/>
    <property type="match status" value="1"/>
</dbReference>